<feature type="domain" description="C2H2-type" evidence="10">
    <location>
        <begin position="697"/>
        <end position="724"/>
    </location>
</feature>
<evidence type="ECO:0000256" key="5">
    <source>
        <dbReference type="ARBA" id="ARBA00022833"/>
    </source>
</evidence>
<keyword evidence="12" id="KW-1185">Reference proteome</keyword>
<feature type="compositionally biased region" description="Acidic residues" evidence="9">
    <location>
        <begin position="284"/>
        <end position="294"/>
    </location>
</feature>
<keyword evidence="7" id="KW-0539">Nucleus</keyword>
<feature type="compositionally biased region" description="Basic residues" evidence="9">
    <location>
        <begin position="317"/>
        <end position="327"/>
    </location>
</feature>
<feature type="domain" description="C2H2-type" evidence="10">
    <location>
        <begin position="667"/>
        <end position="690"/>
    </location>
</feature>
<dbReference type="Proteomes" id="UP001321473">
    <property type="component" value="Unassembled WGS sequence"/>
</dbReference>
<feature type="compositionally biased region" description="Low complexity" evidence="9">
    <location>
        <begin position="145"/>
        <end position="162"/>
    </location>
</feature>
<keyword evidence="4 8" id="KW-0863">Zinc-finger</keyword>
<dbReference type="PROSITE" id="PS50157">
    <property type="entry name" value="ZINC_FINGER_C2H2_2"/>
    <property type="match status" value="3"/>
</dbReference>
<dbReference type="PANTHER" id="PTHR24403">
    <property type="entry name" value="ZINC FINGER PROTEIN"/>
    <property type="match status" value="1"/>
</dbReference>
<dbReference type="GO" id="GO:0003677">
    <property type="term" value="F:DNA binding"/>
    <property type="evidence" value="ECO:0007669"/>
    <property type="project" value="UniProtKB-KW"/>
</dbReference>
<evidence type="ECO:0000256" key="2">
    <source>
        <dbReference type="ARBA" id="ARBA00022723"/>
    </source>
</evidence>
<proteinExistence type="predicted"/>
<dbReference type="FunFam" id="3.30.160.60:FF:000045">
    <property type="entry name" value="ZFP69 zinc finger protein B"/>
    <property type="match status" value="1"/>
</dbReference>
<dbReference type="PRINTS" id="PR00929">
    <property type="entry name" value="ATHOOK"/>
</dbReference>
<name>A0AAQ4F0Y0_AMBAM</name>
<comment type="caution">
    <text evidence="11">The sequence shown here is derived from an EMBL/GenBank/DDBJ whole genome shotgun (WGS) entry which is preliminary data.</text>
</comment>
<evidence type="ECO:0000256" key="1">
    <source>
        <dbReference type="ARBA" id="ARBA00004123"/>
    </source>
</evidence>
<evidence type="ECO:0000313" key="12">
    <source>
        <dbReference type="Proteomes" id="UP001321473"/>
    </source>
</evidence>
<gene>
    <name evidence="11" type="ORF">V5799_018239</name>
</gene>
<evidence type="ECO:0000256" key="3">
    <source>
        <dbReference type="ARBA" id="ARBA00022737"/>
    </source>
</evidence>
<dbReference type="EMBL" id="JARKHS020008874">
    <property type="protein sequence ID" value="KAK8780422.1"/>
    <property type="molecule type" value="Genomic_DNA"/>
</dbReference>
<feature type="domain" description="C2H2-type" evidence="10">
    <location>
        <begin position="752"/>
        <end position="779"/>
    </location>
</feature>
<feature type="region of interest" description="Disordered" evidence="9">
    <location>
        <begin position="534"/>
        <end position="559"/>
    </location>
</feature>
<dbReference type="InterPro" id="IPR013087">
    <property type="entry name" value="Znf_C2H2_type"/>
</dbReference>
<keyword evidence="3" id="KW-0677">Repeat</keyword>
<evidence type="ECO:0000313" key="11">
    <source>
        <dbReference type="EMBL" id="KAK8780422.1"/>
    </source>
</evidence>
<feature type="region of interest" description="Disordered" evidence="9">
    <location>
        <begin position="204"/>
        <end position="249"/>
    </location>
</feature>
<feature type="region of interest" description="Disordered" evidence="9">
    <location>
        <begin position="423"/>
        <end position="489"/>
    </location>
</feature>
<reference evidence="11 12" key="1">
    <citation type="journal article" date="2023" name="Arcadia Sci">
        <title>De novo assembly of a long-read Amblyomma americanum tick genome.</title>
        <authorList>
            <person name="Chou S."/>
            <person name="Poskanzer K.E."/>
            <person name="Rollins M."/>
            <person name="Thuy-Boun P.S."/>
        </authorList>
    </citation>
    <scope>NUCLEOTIDE SEQUENCE [LARGE SCALE GENOMIC DNA]</scope>
    <source>
        <strain evidence="11">F_SG_1</strain>
        <tissue evidence="11">Salivary glands</tissue>
    </source>
</reference>
<dbReference type="SMART" id="SM00384">
    <property type="entry name" value="AT_hook"/>
    <property type="match status" value="3"/>
</dbReference>
<feature type="region of interest" description="Disordered" evidence="9">
    <location>
        <begin position="130"/>
        <end position="163"/>
    </location>
</feature>
<dbReference type="GO" id="GO:0008270">
    <property type="term" value="F:zinc ion binding"/>
    <property type="evidence" value="ECO:0007669"/>
    <property type="project" value="UniProtKB-KW"/>
</dbReference>
<evidence type="ECO:0000256" key="9">
    <source>
        <dbReference type="SAM" id="MobiDB-lite"/>
    </source>
</evidence>
<protein>
    <recommendedName>
        <fullName evidence="10">C2H2-type domain-containing protein</fullName>
    </recommendedName>
</protein>
<keyword evidence="6" id="KW-0238">DNA-binding</keyword>
<sequence length="962" mass="105316">MLWGHLSTNSCSLAPWQAWKQLDVKNSRETERKEVWPQLVGPMEEPTLELLALQPHEPGDDEGATLAPGTLVHIDGDTLVAVVDEGQAIAAATEETGPQLAELDLSSLLSAEEPEEDVLQKALLQADTAVTGEAPQEEPEPEPELQPQPDMEAQQQDQQQQQTVVIDMSSPIELCQNALIVVNGQRCVLQQDTATGQVLAYPIREPKRKRGRPRKVALPPSEQEPPIAAMEEEKPEEPPAMEEEDDGDTGMVEVVTEDGALVRRSCRRRKVARTMQDYHWSEGSESEPEPEPEPEEHRRRGRPPKNYHEEDPFWKRNGGRRRARGRKREGGPSSSNPMQAFLVQMADGQTLMMQIPAASIPAGMDLHQVAQNIATSLNAAAAQQALSGGCLPADGGASTPVLIALQGAGSEELQLEQLLPQLQPQPQPQPQPQSQPAKRRPGRPRKRPLTPPPTPPPSLPPPTPPAEPVAGGPTDIQVDSMPVLPDGATDNTAEVAMADVPANSSTEAAQNAAAVVAQSLEDAVAQVLGPAATPATEGEDLAPAQPSVEAPAQSSEDTAVVPVPDKLVSLLLPKLGGSAEEQQQLQCPACEFQAGYAQQLQEHLVRVHADAVVRCRRCPHACLSRDALIAHYRAQHPRCVCPYCDHIADQAYAIRRHMARHTQPGACTCPVCGKRYKDPYILKMHLKMVHMPAEVLFECALCGKKFSRKAHLKRHTRTHNPNKPLKCPLCDYRGCERSDITKHMLIHEEPKHVCTVCNRSFRHIKNKELHMKRHKGQKDYKCGVCDFYGYTFTDIRKHIERRHADPHTILCDRCGQAFKTQALLKEHQMSAQCEVYLIEQELTEYEEATPETLLGPTDDPEPCEGTLEETLVEADGQLMEASGELVDTSGELVEADGQLVETSEELVEASGHVLEAGSQLLGLPGHQYAILTTSTAGEPTGEVSEVVQDAHIVMQDPGQLLV</sequence>
<feature type="compositionally biased region" description="Acidic residues" evidence="9">
    <location>
        <begin position="233"/>
        <end position="248"/>
    </location>
</feature>
<feature type="region of interest" description="Disordered" evidence="9">
    <location>
        <begin position="273"/>
        <end position="338"/>
    </location>
</feature>
<dbReference type="Gene3D" id="3.30.160.60">
    <property type="entry name" value="Classic Zinc Finger"/>
    <property type="match status" value="5"/>
</dbReference>
<dbReference type="SMART" id="SM00355">
    <property type="entry name" value="ZnF_C2H2"/>
    <property type="match status" value="9"/>
</dbReference>
<dbReference type="SUPFAM" id="SSF57667">
    <property type="entry name" value="beta-beta-alpha zinc fingers"/>
    <property type="match status" value="4"/>
</dbReference>
<dbReference type="Pfam" id="PF00096">
    <property type="entry name" value="zf-C2H2"/>
    <property type="match status" value="2"/>
</dbReference>
<dbReference type="InterPro" id="IPR017956">
    <property type="entry name" value="AT_hook_DNA-bd_motif"/>
</dbReference>
<evidence type="ECO:0000256" key="8">
    <source>
        <dbReference type="PROSITE-ProRule" id="PRU00042"/>
    </source>
</evidence>
<dbReference type="InterPro" id="IPR036236">
    <property type="entry name" value="Znf_C2H2_sf"/>
</dbReference>
<feature type="compositionally biased region" description="Pro residues" evidence="9">
    <location>
        <begin position="423"/>
        <end position="433"/>
    </location>
</feature>
<dbReference type="PROSITE" id="PS00028">
    <property type="entry name" value="ZINC_FINGER_C2H2_1"/>
    <property type="match status" value="3"/>
</dbReference>
<keyword evidence="5" id="KW-0862">Zinc</keyword>
<feature type="compositionally biased region" description="Basic residues" evidence="9">
    <location>
        <begin position="206"/>
        <end position="215"/>
    </location>
</feature>
<organism evidence="11 12">
    <name type="scientific">Amblyomma americanum</name>
    <name type="common">Lone star tick</name>
    <dbReference type="NCBI Taxonomy" id="6943"/>
    <lineage>
        <taxon>Eukaryota</taxon>
        <taxon>Metazoa</taxon>
        <taxon>Ecdysozoa</taxon>
        <taxon>Arthropoda</taxon>
        <taxon>Chelicerata</taxon>
        <taxon>Arachnida</taxon>
        <taxon>Acari</taxon>
        <taxon>Parasitiformes</taxon>
        <taxon>Ixodida</taxon>
        <taxon>Ixodoidea</taxon>
        <taxon>Ixodidae</taxon>
        <taxon>Amblyomminae</taxon>
        <taxon>Amblyomma</taxon>
    </lineage>
</organism>
<comment type="subcellular location">
    <subcellularLocation>
        <location evidence="1">Nucleus</location>
    </subcellularLocation>
</comment>
<accession>A0AAQ4F0Y0</accession>
<evidence type="ECO:0000259" key="10">
    <source>
        <dbReference type="PROSITE" id="PS50157"/>
    </source>
</evidence>
<feature type="compositionally biased region" description="Basic residues" evidence="9">
    <location>
        <begin position="437"/>
        <end position="448"/>
    </location>
</feature>
<evidence type="ECO:0000256" key="6">
    <source>
        <dbReference type="ARBA" id="ARBA00023125"/>
    </source>
</evidence>
<dbReference type="GO" id="GO:0045944">
    <property type="term" value="P:positive regulation of transcription by RNA polymerase II"/>
    <property type="evidence" value="ECO:0007669"/>
    <property type="project" value="TreeGrafter"/>
</dbReference>
<keyword evidence="2" id="KW-0479">Metal-binding</keyword>
<dbReference type="PANTHER" id="PTHR24403:SF67">
    <property type="entry name" value="FI01116P-RELATED"/>
    <property type="match status" value="1"/>
</dbReference>
<evidence type="ECO:0000256" key="7">
    <source>
        <dbReference type="ARBA" id="ARBA00023242"/>
    </source>
</evidence>
<dbReference type="AlphaFoldDB" id="A0AAQ4F0Y0"/>
<dbReference type="GO" id="GO:0005634">
    <property type="term" value="C:nucleus"/>
    <property type="evidence" value="ECO:0007669"/>
    <property type="project" value="UniProtKB-SubCell"/>
</dbReference>
<evidence type="ECO:0000256" key="4">
    <source>
        <dbReference type="ARBA" id="ARBA00022771"/>
    </source>
</evidence>
<feature type="compositionally biased region" description="Pro residues" evidence="9">
    <location>
        <begin position="449"/>
        <end position="467"/>
    </location>
</feature>
<dbReference type="InterPro" id="IPR050688">
    <property type="entry name" value="Zinc_finger/UBP_domain"/>
</dbReference>